<dbReference type="Gene3D" id="2.40.100.10">
    <property type="entry name" value="Cyclophilin-like"/>
    <property type="match status" value="1"/>
</dbReference>
<organism evidence="2 3">
    <name type="scientific">Flavobacterium terrae</name>
    <dbReference type="NCBI Taxonomy" id="415425"/>
    <lineage>
        <taxon>Bacteria</taxon>
        <taxon>Pseudomonadati</taxon>
        <taxon>Bacteroidota</taxon>
        <taxon>Flavobacteriia</taxon>
        <taxon>Flavobacteriales</taxon>
        <taxon>Flavobacteriaceae</taxon>
        <taxon>Flavobacterium</taxon>
    </lineage>
</organism>
<dbReference type="GO" id="GO:0003755">
    <property type="term" value="F:peptidyl-prolyl cis-trans isomerase activity"/>
    <property type="evidence" value="ECO:0007669"/>
    <property type="project" value="InterPro"/>
</dbReference>
<evidence type="ECO:0000313" key="2">
    <source>
        <dbReference type="EMBL" id="SHI69801.1"/>
    </source>
</evidence>
<dbReference type="EMBL" id="FQZI01000002">
    <property type="protein sequence ID" value="SHI69801.1"/>
    <property type="molecule type" value="Genomic_DNA"/>
</dbReference>
<dbReference type="PROSITE" id="PS50072">
    <property type="entry name" value="CSA_PPIASE_2"/>
    <property type="match status" value="1"/>
</dbReference>
<gene>
    <name evidence="2" type="ORF">SAMN05444363_1317</name>
</gene>
<feature type="domain" description="PPIase cyclophilin-type" evidence="1">
    <location>
        <begin position="38"/>
        <end position="167"/>
    </location>
</feature>
<dbReference type="InterPro" id="IPR002130">
    <property type="entry name" value="Cyclophilin-type_PPIase_dom"/>
</dbReference>
<accession>A0A1M6D9G0</accession>
<dbReference type="PANTHER" id="PTHR45625">
    <property type="entry name" value="PEPTIDYL-PROLYL CIS-TRANS ISOMERASE-RELATED"/>
    <property type="match status" value="1"/>
</dbReference>
<keyword evidence="3" id="KW-1185">Reference proteome</keyword>
<evidence type="ECO:0000313" key="3">
    <source>
        <dbReference type="Proteomes" id="UP000184488"/>
    </source>
</evidence>
<dbReference type="OrthoDB" id="9807797at2"/>
<dbReference type="InterPro" id="IPR029000">
    <property type="entry name" value="Cyclophilin-like_dom_sf"/>
</dbReference>
<dbReference type="RefSeq" id="WP_073309719.1">
    <property type="nucleotide sequence ID" value="NZ_FQZI01000002.1"/>
</dbReference>
<dbReference type="STRING" id="415425.SAMN05444363_1317"/>
<keyword evidence="2" id="KW-0413">Isomerase</keyword>
<dbReference type="InterPro" id="IPR044666">
    <property type="entry name" value="Cyclophilin_A-like"/>
</dbReference>
<dbReference type="SUPFAM" id="SSF50891">
    <property type="entry name" value="Cyclophilin-like"/>
    <property type="match status" value="1"/>
</dbReference>
<sequence length="206" mass="23746">MKKTIIIASLIALSCGKSTFNPKWMDEKAPQTFQARFETSQGDFEIEFSRDLSPKAVDRVYQQINHKFYDRIVFYRVVPNFVAQFGHMDSTATANNWDRYKVEDEPVKGSNLKGVISYARAGQNSRGNHLFINLKDNKRLDTVFYNKVKGFPPLGKVYKGMDVVEKLYSGYGNDTMNVYDLLAVNRKAFLKKFPKLDSIKRAYIIK</sequence>
<proteinExistence type="predicted"/>
<dbReference type="PROSITE" id="PS51257">
    <property type="entry name" value="PROKAR_LIPOPROTEIN"/>
    <property type="match status" value="1"/>
</dbReference>
<evidence type="ECO:0000259" key="1">
    <source>
        <dbReference type="PROSITE" id="PS50072"/>
    </source>
</evidence>
<protein>
    <submittedName>
        <fullName evidence="2">Peptidyl-prolyl cis-trans isomerase (Rotamase)-cyclophilin family</fullName>
    </submittedName>
</protein>
<name>A0A1M6D9G0_9FLAO</name>
<dbReference type="PANTHER" id="PTHR45625:SF6">
    <property type="entry name" value="SPLICEOSOME-ASSOCIATED PROTEIN CWC27 HOMOLOG"/>
    <property type="match status" value="1"/>
</dbReference>
<dbReference type="AlphaFoldDB" id="A0A1M6D9G0"/>
<dbReference type="Proteomes" id="UP000184488">
    <property type="component" value="Unassembled WGS sequence"/>
</dbReference>
<reference evidence="3" key="1">
    <citation type="submission" date="2016-11" db="EMBL/GenBank/DDBJ databases">
        <authorList>
            <person name="Varghese N."/>
            <person name="Submissions S."/>
        </authorList>
    </citation>
    <scope>NUCLEOTIDE SEQUENCE [LARGE SCALE GENOMIC DNA]</scope>
    <source>
        <strain evidence="3">DSM 18829</strain>
    </source>
</reference>
<dbReference type="Pfam" id="PF00160">
    <property type="entry name" value="Pro_isomerase"/>
    <property type="match status" value="1"/>
</dbReference>